<sequence length="62" mass="7356">MLGLMGNIYIHKHKLQWKRAEFKLTVISQKLETEMANRSKREEKLAAAGYPREELDFALREH</sequence>
<organism evidence="1 2">
    <name type="scientific">Spiromyces aspiralis</name>
    <dbReference type="NCBI Taxonomy" id="68401"/>
    <lineage>
        <taxon>Eukaryota</taxon>
        <taxon>Fungi</taxon>
        <taxon>Fungi incertae sedis</taxon>
        <taxon>Zoopagomycota</taxon>
        <taxon>Kickxellomycotina</taxon>
        <taxon>Kickxellomycetes</taxon>
        <taxon>Kickxellales</taxon>
        <taxon>Kickxellaceae</taxon>
        <taxon>Spiromyces</taxon>
    </lineage>
</organism>
<keyword evidence="2" id="KW-1185">Reference proteome</keyword>
<protein>
    <submittedName>
        <fullName evidence="1">Uncharacterized protein</fullName>
    </submittedName>
</protein>
<proteinExistence type="predicted"/>
<accession>A0ACC1HSC7</accession>
<dbReference type="EMBL" id="JAMZIH010000571">
    <property type="protein sequence ID" value="KAJ1679142.1"/>
    <property type="molecule type" value="Genomic_DNA"/>
</dbReference>
<evidence type="ECO:0000313" key="2">
    <source>
        <dbReference type="Proteomes" id="UP001145114"/>
    </source>
</evidence>
<dbReference type="Proteomes" id="UP001145114">
    <property type="component" value="Unassembled WGS sequence"/>
</dbReference>
<name>A0ACC1HSC7_9FUNG</name>
<comment type="caution">
    <text evidence="1">The sequence shown here is derived from an EMBL/GenBank/DDBJ whole genome shotgun (WGS) entry which is preliminary data.</text>
</comment>
<evidence type="ECO:0000313" key="1">
    <source>
        <dbReference type="EMBL" id="KAJ1679142.1"/>
    </source>
</evidence>
<gene>
    <name evidence="1" type="ORF">EV182_002646</name>
</gene>
<reference evidence="1" key="1">
    <citation type="submission" date="2022-06" db="EMBL/GenBank/DDBJ databases">
        <title>Phylogenomic reconstructions and comparative analyses of Kickxellomycotina fungi.</title>
        <authorList>
            <person name="Reynolds N.K."/>
            <person name="Stajich J.E."/>
            <person name="Barry K."/>
            <person name="Grigoriev I.V."/>
            <person name="Crous P."/>
            <person name="Smith M.E."/>
        </authorList>
    </citation>
    <scope>NUCLEOTIDE SEQUENCE</scope>
    <source>
        <strain evidence="1">RSA 2271</strain>
    </source>
</reference>
<feature type="non-terminal residue" evidence="1">
    <location>
        <position position="62"/>
    </location>
</feature>